<dbReference type="EMBL" id="JARK01001383">
    <property type="protein sequence ID" value="EYC12539.1"/>
    <property type="molecule type" value="Genomic_DNA"/>
</dbReference>
<reference evidence="2" key="1">
    <citation type="journal article" date="2015" name="Nat. Genet.">
        <title>The genome and transcriptome of the zoonotic hookworm Ancylostoma ceylanicum identify infection-specific gene families.</title>
        <authorList>
            <person name="Schwarz E.M."/>
            <person name="Hu Y."/>
            <person name="Antoshechkin I."/>
            <person name="Miller M.M."/>
            <person name="Sternberg P.W."/>
            <person name="Aroian R.V."/>
        </authorList>
    </citation>
    <scope>NUCLEOTIDE SEQUENCE</scope>
    <source>
        <strain evidence="2">HY135</strain>
    </source>
</reference>
<evidence type="ECO:0000313" key="2">
    <source>
        <dbReference type="Proteomes" id="UP000024635"/>
    </source>
</evidence>
<dbReference type="Proteomes" id="UP000024635">
    <property type="component" value="Unassembled WGS sequence"/>
</dbReference>
<keyword evidence="2" id="KW-1185">Reference proteome</keyword>
<name>A0A016UB80_9BILA</name>
<evidence type="ECO:0000313" key="1">
    <source>
        <dbReference type="EMBL" id="EYC12539.1"/>
    </source>
</evidence>
<dbReference type="AlphaFoldDB" id="A0A016UB80"/>
<sequence>MRLCRVLVEAPQKPWSFSARTGDDLATKHCVAEVLTMDFALPFGQEKEGQPRYQATVKEAYDSWHKCISDILSPILVDPEKLWSSFRGAVDHCYDTTPMRNIRMTGVSNKDEFKFHIFNSTDWSALINPVTRDAPRIRLHLVSVEALNAYVPYTMTCGEHPMNQVSASSSQTPLVPIYRPRRDGRLGWP</sequence>
<dbReference type="OrthoDB" id="5825619at2759"/>
<accession>A0A016UB80</accession>
<organism evidence="1 2">
    <name type="scientific">Ancylostoma ceylanicum</name>
    <dbReference type="NCBI Taxonomy" id="53326"/>
    <lineage>
        <taxon>Eukaryota</taxon>
        <taxon>Metazoa</taxon>
        <taxon>Ecdysozoa</taxon>
        <taxon>Nematoda</taxon>
        <taxon>Chromadorea</taxon>
        <taxon>Rhabditida</taxon>
        <taxon>Rhabditina</taxon>
        <taxon>Rhabditomorpha</taxon>
        <taxon>Strongyloidea</taxon>
        <taxon>Ancylostomatidae</taxon>
        <taxon>Ancylostomatinae</taxon>
        <taxon>Ancylostoma</taxon>
    </lineage>
</organism>
<gene>
    <name evidence="1" type="primary">Acey_s0047.g1537</name>
    <name evidence="1" type="ORF">Y032_0047g1537</name>
</gene>
<proteinExistence type="predicted"/>
<protein>
    <submittedName>
        <fullName evidence="1">Uncharacterized protein</fullName>
    </submittedName>
</protein>
<comment type="caution">
    <text evidence="1">The sequence shown here is derived from an EMBL/GenBank/DDBJ whole genome shotgun (WGS) entry which is preliminary data.</text>
</comment>